<dbReference type="PRINTS" id="PR00032">
    <property type="entry name" value="HTHARAC"/>
</dbReference>
<dbReference type="InterPro" id="IPR050204">
    <property type="entry name" value="AraC_XylS_family_regulators"/>
</dbReference>
<dbReference type="OrthoDB" id="4601794at2"/>
<dbReference type="SUPFAM" id="SSF51182">
    <property type="entry name" value="RmlC-like cupins"/>
    <property type="match status" value="1"/>
</dbReference>
<dbReference type="PANTHER" id="PTHR46796">
    <property type="entry name" value="HTH-TYPE TRANSCRIPTIONAL ACTIVATOR RHAS-RELATED"/>
    <property type="match status" value="1"/>
</dbReference>
<keyword evidence="2" id="KW-0238">DNA-binding</keyword>
<dbReference type="Gene3D" id="1.10.10.60">
    <property type="entry name" value="Homeodomain-like"/>
    <property type="match status" value="2"/>
</dbReference>
<reference evidence="5 6" key="1">
    <citation type="journal article" date="2014" name="PLoS ONE">
        <title>The first complete genome sequence of the class fimbriimonadia in the phylum armatimonadetes.</title>
        <authorList>
            <person name="Hu Z.Y."/>
            <person name="Wang Y.Z."/>
            <person name="Im W.T."/>
            <person name="Wang S.Y."/>
            <person name="Zhao G.P."/>
            <person name="Zheng H.J."/>
            <person name="Quan Z.X."/>
        </authorList>
    </citation>
    <scope>NUCLEOTIDE SEQUENCE [LARGE SCALE GENOMIC DNA]</scope>
    <source>
        <strain evidence="5">Gsoil 348</strain>
    </source>
</reference>
<dbReference type="InterPro" id="IPR011051">
    <property type="entry name" value="RmlC_Cupin_sf"/>
</dbReference>
<dbReference type="SUPFAM" id="SSF46689">
    <property type="entry name" value="Homeodomain-like"/>
    <property type="match status" value="2"/>
</dbReference>
<dbReference type="InterPro" id="IPR013096">
    <property type="entry name" value="Cupin_2"/>
</dbReference>
<dbReference type="InterPro" id="IPR014710">
    <property type="entry name" value="RmlC-like_jellyroll"/>
</dbReference>
<proteinExistence type="predicted"/>
<evidence type="ECO:0000259" key="4">
    <source>
        <dbReference type="PROSITE" id="PS01124"/>
    </source>
</evidence>
<dbReference type="Pfam" id="PF12833">
    <property type="entry name" value="HTH_18"/>
    <property type="match status" value="1"/>
</dbReference>
<name>A0A068NNK2_FIMGI</name>
<dbReference type="Pfam" id="PF07883">
    <property type="entry name" value="Cupin_2"/>
    <property type="match status" value="1"/>
</dbReference>
<dbReference type="InterPro" id="IPR009057">
    <property type="entry name" value="Homeodomain-like_sf"/>
</dbReference>
<dbReference type="KEGG" id="fgi:OP10G_1663"/>
<dbReference type="PROSITE" id="PS00041">
    <property type="entry name" value="HTH_ARAC_FAMILY_1"/>
    <property type="match status" value="1"/>
</dbReference>
<keyword evidence="1" id="KW-0805">Transcription regulation</keyword>
<keyword evidence="3" id="KW-0804">Transcription</keyword>
<dbReference type="InterPro" id="IPR020449">
    <property type="entry name" value="Tscrpt_reg_AraC-type_HTH"/>
</dbReference>
<dbReference type="RefSeq" id="WP_025226371.1">
    <property type="nucleotide sequence ID" value="NZ_CP007139.1"/>
</dbReference>
<dbReference type="GO" id="GO:0003700">
    <property type="term" value="F:DNA-binding transcription factor activity"/>
    <property type="evidence" value="ECO:0007669"/>
    <property type="project" value="InterPro"/>
</dbReference>
<evidence type="ECO:0000313" key="5">
    <source>
        <dbReference type="EMBL" id="AIE85031.1"/>
    </source>
</evidence>
<dbReference type="Proteomes" id="UP000027982">
    <property type="component" value="Chromosome"/>
</dbReference>
<dbReference type="EMBL" id="CP007139">
    <property type="protein sequence ID" value="AIE85031.1"/>
    <property type="molecule type" value="Genomic_DNA"/>
</dbReference>
<dbReference type="HOGENOM" id="CLU_000445_88_6_0"/>
<dbReference type="InterPro" id="IPR018062">
    <property type="entry name" value="HTH_AraC-typ_CS"/>
</dbReference>
<dbReference type="eggNOG" id="COG2207">
    <property type="taxonomic scope" value="Bacteria"/>
</dbReference>
<keyword evidence="6" id="KW-1185">Reference proteome</keyword>
<dbReference type="STRING" id="661478.OP10G_1663"/>
<evidence type="ECO:0000256" key="1">
    <source>
        <dbReference type="ARBA" id="ARBA00023015"/>
    </source>
</evidence>
<dbReference type="InterPro" id="IPR018060">
    <property type="entry name" value="HTH_AraC"/>
</dbReference>
<dbReference type="PROSITE" id="PS01124">
    <property type="entry name" value="HTH_ARAC_FAMILY_2"/>
    <property type="match status" value="1"/>
</dbReference>
<dbReference type="Gene3D" id="2.60.120.10">
    <property type="entry name" value="Jelly Rolls"/>
    <property type="match status" value="1"/>
</dbReference>
<evidence type="ECO:0000313" key="6">
    <source>
        <dbReference type="Proteomes" id="UP000027982"/>
    </source>
</evidence>
<accession>A0A068NNK2</accession>
<organism evidence="5 6">
    <name type="scientific">Fimbriimonas ginsengisoli Gsoil 348</name>
    <dbReference type="NCBI Taxonomy" id="661478"/>
    <lineage>
        <taxon>Bacteria</taxon>
        <taxon>Bacillati</taxon>
        <taxon>Armatimonadota</taxon>
        <taxon>Fimbriimonadia</taxon>
        <taxon>Fimbriimonadales</taxon>
        <taxon>Fimbriimonadaceae</taxon>
        <taxon>Fimbriimonas</taxon>
    </lineage>
</organism>
<sequence>MARDWIARLNTELGRLAIGGGRLDLLHWAYDEHLRDNQPHRHTHFEACLVGAHGSGTFTALGTDHRLTPGTFFLARPGVVHQIRNDGPELMELVWVSFAWSDDGGTPRTPGERLMRNFAASDAIVAMDDGRIRSLWDALRAVAPTALPEQVRALVQTLVLEMAQALAPDSVPAERPDPHARIAQQAVRYIEDNLYRPLAVDEIANYVHVSPRHLGRLFAAFTGTSPTRYMMLARLDRASALLQRGDLPIKEIADSLGFSDSAYFTRCFTRRYGVAPAAFRRGEGEVRIVQSPGGLV</sequence>
<gene>
    <name evidence="5" type="ORF">OP10G_1663</name>
</gene>
<dbReference type="SMART" id="SM00342">
    <property type="entry name" value="HTH_ARAC"/>
    <property type="match status" value="1"/>
</dbReference>
<dbReference type="GO" id="GO:0043565">
    <property type="term" value="F:sequence-specific DNA binding"/>
    <property type="evidence" value="ECO:0007669"/>
    <property type="project" value="InterPro"/>
</dbReference>
<evidence type="ECO:0000256" key="2">
    <source>
        <dbReference type="ARBA" id="ARBA00023125"/>
    </source>
</evidence>
<dbReference type="AlphaFoldDB" id="A0A068NNK2"/>
<protein>
    <submittedName>
        <fullName evidence="5">Transcriptional regulator, AraC family protein</fullName>
    </submittedName>
</protein>
<evidence type="ECO:0000256" key="3">
    <source>
        <dbReference type="ARBA" id="ARBA00023163"/>
    </source>
</evidence>
<feature type="domain" description="HTH araC/xylS-type" evidence="4">
    <location>
        <begin position="184"/>
        <end position="282"/>
    </location>
</feature>
<dbReference type="PANTHER" id="PTHR46796:SF6">
    <property type="entry name" value="ARAC SUBFAMILY"/>
    <property type="match status" value="1"/>
</dbReference>